<dbReference type="InterPro" id="IPR021808">
    <property type="entry name" value="DUF3383"/>
</dbReference>
<proteinExistence type="predicted"/>
<evidence type="ECO:0000313" key="2">
    <source>
        <dbReference type="EMBL" id="EMZ34703.1"/>
    </source>
</evidence>
<evidence type="ECO:0008006" key="4">
    <source>
        <dbReference type="Google" id="ProtNLM"/>
    </source>
</evidence>
<keyword evidence="3" id="KW-1185">Reference proteome</keyword>
<accession>N2B869</accession>
<dbReference type="Pfam" id="PF11863">
    <property type="entry name" value="DUF3383"/>
    <property type="match status" value="1"/>
</dbReference>
<dbReference type="STRING" id="1235802.C823_01084"/>
<reference evidence="2 3" key="1">
    <citation type="journal article" date="2014" name="Genome Announc.">
        <title>Draft genome sequences of the altered schaedler flora, a defined bacterial community from gnotobiotic mice.</title>
        <authorList>
            <person name="Wannemuehler M.J."/>
            <person name="Overstreet A.M."/>
            <person name="Ward D.V."/>
            <person name="Phillips G.J."/>
        </authorList>
    </citation>
    <scope>NUCLEOTIDE SEQUENCE [LARGE SCALE GENOMIC DNA]</scope>
    <source>
        <strain evidence="2 3">ASF492</strain>
    </source>
</reference>
<evidence type="ECO:0000313" key="3">
    <source>
        <dbReference type="Proteomes" id="UP000012589"/>
    </source>
</evidence>
<gene>
    <name evidence="2" type="ORF">C823_01084</name>
</gene>
<feature type="region of interest" description="Disordered" evidence="1">
    <location>
        <begin position="93"/>
        <end position="133"/>
    </location>
</feature>
<name>N2B869_9FIRM</name>
<feature type="compositionally biased region" description="Acidic residues" evidence="1">
    <location>
        <begin position="96"/>
        <end position="106"/>
    </location>
</feature>
<dbReference type="PATRIC" id="fig|1235802.3.peg.1163"/>
<organism evidence="2 3">
    <name type="scientific">Eubacterium plexicaudatum ASF492</name>
    <dbReference type="NCBI Taxonomy" id="1235802"/>
    <lineage>
        <taxon>Bacteria</taxon>
        <taxon>Bacillati</taxon>
        <taxon>Bacillota</taxon>
        <taxon>Clostridia</taxon>
        <taxon>Eubacteriales</taxon>
        <taxon>Eubacteriaceae</taxon>
        <taxon>Eubacterium</taxon>
    </lineage>
</organism>
<dbReference type="HOGENOM" id="CLU_648564_0_0_9"/>
<dbReference type="EMBL" id="AQFT01000033">
    <property type="protein sequence ID" value="EMZ34703.1"/>
    <property type="molecule type" value="Genomic_DNA"/>
</dbReference>
<dbReference type="AlphaFoldDB" id="N2B869"/>
<dbReference type="eggNOG" id="ENOG502Z867">
    <property type="taxonomic scope" value="Bacteria"/>
</dbReference>
<dbReference type="Proteomes" id="UP000012589">
    <property type="component" value="Unassembled WGS sequence"/>
</dbReference>
<comment type="caution">
    <text evidence="2">The sequence shown here is derived from an EMBL/GenBank/DDBJ whole genome shotgun (WGS) entry which is preliminary data.</text>
</comment>
<sequence length="403" mass="44799">MKNNPLDDIVKCTVEISSPASSDATFDTILMITPGPSGAGKKTMGKTTPVSSADELLDYGFTVNDTAYSAATVAFSQNPSPDEIYICIRAKKPEEPENSDDPDTSGEQENNGEGMDEPKEPENTGAEAQAEKAEEYEDIRMTLARAKKECGFYGIYISDFRDAADIENTMEWTESNEKIFGFEYTEYDKFPIKNFSYYRTFAMFSGLADGYEEDEQPKANRYAALAWMAKCFGYDPGTETWAMKELATVMPSALDTAQKKELEENNTGRFLRYGGCNITIGGNMLSGEWIDVIRFRDWIKNEMQIRVFNVIKVNRKVPFTDAGIGMIEGQMIATLKKGQEVGGIADTEYDDDGNPTPGFTVTVPRALSFTEAERKSRKLTGCKYTARLAGAIHAVEIYGFLTF</sequence>
<evidence type="ECO:0000256" key="1">
    <source>
        <dbReference type="SAM" id="MobiDB-lite"/>
    </source>
</evidence>
<protein>
    <recommendedName>
        <fullName evidence="4">DUF3383 family protein</fullName>
    </recommendedName>
</protein>
<dbReference type="OrthoDB" id="1684431at2"/>